<organism evidence="3 4">
    <name type="scientific">Luteolibacter soli</name>
    <dbReference type="NCBI Taxonomy" id="3135280"/>
    <lineage>
        <taxon>Bacteria</taxon>
        <taxon>Pseudomonadati</taxon>
        <taxon>Verrucomicrobiota</taxon>
        <taxon>Verrucomicrobiia</taxon>
        <taxon>Verrucomicrobiales</taxon>
        <taxon>Verrucomicrobiaceae</taxon>
        <taxon>Luteolibacter</taxon>
    </lineage>
</organism>
<evidence type="ECO:0000256" key="1">
    <source>
        <dbReference type="SAM" id="MobiDB-lite"/>
    </source>
</evidence>
<dbReference type="EMBL" id="JBBUKT010000004">
    <property type="protein sequence ID" value="MEK7951524.1"/>
    <property type="molecule type" value="Genomic_DNA"/>
</dbReference>
<gene>
    <name evidence="3" type="ORF">WKV53_13490</name>
</gene>
<evidence type="ECO:0008006" key="5">
    <source>
        <dbReference type="Google" id="ProtNLM"/>
    </source>
</evidence>
<name>A0ABU9AUT6_9BACT</name>
<evidence type="ECO:0000256" key="2">
    <source>
        <dbReference type="SAM" id="SignalP"/>
    </source>
</evidence>
<proteinExistence type="predicted"/>
<reference evidence="3 4" key="1">
    <citation type="submission" date="2024-04" db="EMBL/GenBank/DDBJ databases">
        <title>Luteolibacter sp. isolated from soil.</title>
        <authorList>
            <person name="An J."/>
        </authorList>
    </citation>
    <scope>NUCLEOTIDE SEQUENCE [LARGE SCALE GENOMIC DNA]</scope>
    <source>
        <strain evidence="3 4">Y139</strain>
    </source>
</reference>
<feature type="region of interest" description="Disordered" evidence="1">
    <location>
        <begin position="30"/>
        <end position="84"/>
    </location>
</feature>
<evidence type="ECO:0000313" key="3">
    <source>
        <dbReference type="EMBL" id="MEK7951524.1"/>
    </source>
</evidence>
<dbReference type="Proteomes" id="UP001371305">
    <property type="component" value="Unassembled WGS sequence"/>
</dbReference>
<comment type="caution">
    <text evidence="3">The sequence shown here is derived from an EMBL/GenBank/DDBJ whole genome shotgun (WGS) entry which is preliminary data.</text>
</comment>
<feature type="region of interest" description="Disordered" evidence="1">
    <location>
        <begin position="172"/>
        <end position="199"/>
    </location>
</feature>
<feature type="chain" id="PRO_5045531053" description="Organic solvent tolerance-like N-terminal domain-containing protein" evidence="2">
    <location>
        <begin position="33"/>
        <end position="199"/>
    </location>
</feature>
<feature type="signal peptide" evidence="2">
    <location>
        <begin position="1"/>
        <end position="32"/>
    </location>
</feature>
<keyword evidence="2" id="KW-0732">Signal</keyword>
<protein>
    <recommendedName>
        <fullName evidence="5">Organic solvent tolerance-like N-terminal domain-containing protein</fullName>
    </recommendedName>
</protein>
<dbReference type="RefSeq" id="WP_341405129.1">
    <property type="nucleotide sequence ID" value="NZ_JBBUKT010000004.1"/>
</dbReference>
<evidence type="ECO:0000313" key="4">
    <source>
        <dbReference type="Proteomes" id="UP001371305"/>
    </source>
</evidence>
<sequence>MPKGKTTRIAAIALLILALGLAWRSFPNAGTAADDKNPDAANKTTADPELLAARKQPPAQEPNGITSPSDLAPPTKLTERKESTSIRDLEKYGIKVEAEHVGKNSATGKVKVTVQGGIVLEADSAKMSSNGMLVAEGNPTMVNGGTRIGMGHGENTAMAIFFDEEKQSVVMRSAAADKVTKPLPPDSELPAPERSDPSK</sequence>
<keyword evidence="4" id="KW-1185">Reference proteome</keyword>
<accession>A0ABU9AUT6</accession>